<dbReference type="HOGENOM" id="CLU_034388_2_2_4"/>
<organism evidence="12 13">
    <name type="scientific">Albidiferax ferrireducens (strain ATCC BAA-621 / DSM 15236 / T118)</name>
    <name type="common">Rhodoferax ferrireducens</name>
    <dbReference type="NCBI Taxonomy" id="338969"/>
    <lineage>
        <taxon>Bacteria</taxon>
        <taxon>Pseudomonadati</taxon>
        <taxon>Pseudomonadota</taxon>
        <taxon>Betaproteobacteria</taxon>
        <taxon>Burkholderiales</taxon>
        <taxon>Comamonadaceae</taxon>
        <taxon>Rhodoferax</taxon>
    </lineage>
</organism>
<dbReference type="STRING" id="338969.Rfer_2667"/>
<dbReference type="PROSITE" id="PS51177">
    <property type="entry name" value="LUMAZINE_BIND"/>
    <property type="match status" value="2"/>
</dbReference>
<evidence type="ECO:0000256" key="3">
    <source>
        <dbReference type="ARBA" id="ARBA00004887"/>
    </source>
</evidence>
<feature type="repeat" description="Lumazine-binding" evidence="10">
    <location>
        <begin position="18"/>
        <end position="118"/>
    </location>
</feature>
<evidence type="ECO:0000256" key="4">
    <source>
        <dbReference type="ARBA" id="ARBA00012827"/>
    </source>
</evidence>
<dbReference type="KEGG" id="rfr:Rfer_2667"/>
<evidence type="ECO:0000256" key="6">
    <source>
        <dbReference type="ARBA" id="ARBA00022619"/>
    </source>
</evidence>
<evidence type="ECO:0000259" key="11">
    <source>
        <dbReference type="PROSITE" id="PS51177"/>
    </source>
</evidence>
<name>Q21V20_ALBFT</name>
<dbReference type="PANTHER" id="PTHR21098:SF12">
    <property type="entry name" value="RIBOFLAVIN SYNTHASE"/>
    <property type="match status" value="1"/>
</dbReference>
<dbReference type="NCBIfam" id="NF006767">
    <property type="entry name" value="PRK09289.1"/>
    <property type="match status" value="1"/>
</dbReference>
<keyword evidence="13" id="KW-1185">Reference proteome</keyword>
<evidence type="ECO:0000256" key="5">
    <source>
        <dbReference type="ARBA" id="ARBA00013950"/>
    </source>
</evidence>
<evidence type="ECO:0000256" key="2">
    <source>
        <dbReference type="ARBA" id="ARBA00002803"/>
    </source>
</evidence>
<dbReference type="Gene3D" id="2.40.30.20">
    <property type="match status" value="2"/>
</dbReference>
<dbReference type="FunFam" id="2.40.30.20:FF:000004">
    <property type="entry name" value="Riboflavin synthase, alpha subunit"/>
    <property type="match status" value="1"/>
</dbReference>
<accession>Q21V20</accession>
<evidence type="ECO:0000256" key="8">
    <source>
        <dbReference type="ARBA" id="ARBA00022737"/>
    </source>
</evidence>
<dbReference type="InterPro" id="IPR001783">
    <property type="entry name" value="Lumazine-bd"/>
</dbReference>
<evidence type="ECO:0000256" key="10">
    <source>
        <dbReference type="PROSITE-ProRule" id="PRU00524"/>
    </source>
</evidence>
<evidence type="ECO:0000256" key="7">
    <source>
        <dbReference type="ARBA" id="ARBA00022679"/>
    </source>
</evidence>
<evidence type="ECO:0000256" key="1">
    <source>
        <dbReference type="ARBA" id="ARBA00000968"/>
    </source>
</evidence>
<dbReference type="GO" id="GO:0009231">
    <property type="term" value="P:riboflavin biosynthetic process"/>
    <property type="evidence" value="ECO:0007669"/>
    <property type="project" value="UniProtKB-KW"/>
</dbReference>
<dbReference type="EC" id="2.5.1.9" evidence="4 9"/>
<dbReference type="AlphaFoldDB" id="Q21V20"/>
<dbReference type="Proteomes" id="UP000008332">
    <property type="component" value="Chromosome"/>
</dbReference>
<dbReference type="NCBIfam" id="TIGR00187">
    <property type="entry name" value="ribE"/>
    <property type="match status" value="1"/>
</dbReference>
<comment type="catalytic activity">
    <reaction evidence="1">
        <text>2 6,7-dimethyl-8-(1-D-ribityl)lumazine + H(+) = 5-amino-6-(D-ribitylamino)uracil + riboflavin</text>
        <dbReference type="Rhea" id="RHEA:20772"/>
        <dbReference type="ChEBI" id="CHEBI:15378"/>
        <dbReference type="ChEBI" id="CHEBI:15934"/>
        <dbReference type="ChEBI" id="CHEBI:57986"/>
        <dbReference type="ChEBI" id="CHEBI:58201"/>
        <dbReference type="EC" id="2.5.1.9"/>
    </reaction>
</comment>
<feature type="domain" description="Lumazine-binding" evidence="11">
    <location>
        <begin position="18"/>
        <end position="118"/>
    </location>
</feature>
<keyword evidence="8" id="KW-0677">Repeat</keyword>
<dbReference type="PIRSF" id="PIRSF000498">
    <property type="entry name" value="Riboflavin_syn_A"/>
    <property type="match status" value="1"/>
</dbReference>
<dbReference type="GO" id="GO:0004746">
    <property type="term" value="F:riboflavin synthase activity"/>
    <property type="evidence" value="ECO:0007669"/>
    <property type="project" value="UniProtKB-UniRule"/>
</dbReference>
<evidence type="ECO:0000313" key="13">
    <source>
        <dbReference type="Proteomes" id="UP000008332"/>
    </source>
</evidence>
<dbReference type="InterPro" id="IPR023366">
    <property type="entry name" value="ATP_synth_asu-like_sf"/>
</dbReference>
<dbReference type="eggNOG" id="COG0307">
    <property type="taxonomic scope" value="Bacteria"/>
</dbReference>
<proteinExistence type="predicted"/>
<dbReference type="InterPro" id="IPR017938">
    <property type="entry name" value="Riboflavin_synthase-like_b-brl"/>
</dbReference>
<comment type="function">
    <text evidence="2">Catalyzes the dismutation of two molecules of 6,7-dimethyl-8-ribityllumazine, resulting in the formation of riboflavin and 5-amino-6-(D-ribitylamino)uracil.</text>
</comment>
<feature type="repeat" description="Lumazine-binding" evidence="10">
    <location>
        <begin position="119"/>
        <end position="219"/>
    </location>
</feature>
<dbReference type="SUPFAM" id="SSF63380">
    <property type="entry name" value="Riboflavin synthase domain-like"/>
    <property type="match status" value="2"/>
</dbReference>
<dbReference type="CDD" id="cd00402">
    <property type="entry name" value="Riboflavin_synthase_like"/>
    <property type="match status" value="1"/>
</dbReference>
<dbReference type="EMBL" id="CP000267">
    <property type="protein sequence ID" value="ABD70383.1"/>
    <property type="molecule type" value="Genomic_DNA"/>
</dbReference>
<dbReference type="Pfam" id="PF00677">
    <property type="entry name" value="Lum_binding"/>
    <property type="match status" value="2"/>
</dbReference>
<reference evidence="13" key="1">
    <citation type="submission" date="2006-02" db="EMBL/GenBank/DDBJ databases">
        <title>Complete sequence of chromosome of Rhodoferax ferrireducens DSM 15236.</title>
        <authorList>
            <person name="Copeland A."/>
            <person name="Lucas S."/>
            <person name="Lapidus A."/>
            <person name="Barry K."/>
            <person name="Detter J.C."/>
            <person name="Glavina del Rio T."/>
            <person name="Hammon N."/>
            <person name="Israni S."/>
            <person name="Pitluck S."/>
            <person name="Brettin T."/>
            <person name="Bruce D."/>
            <person name="Han C."/>
            <person name="Tapia R."/>
            <person name="Gilna P."/>
            <person name="Kiss H."/>
            <person name="Schmutz J."/>
            <person name="Larimer F."/>
            <person name="Land M."/>
            <person name="Kyrpides N."/>
            <person name="Ivanova N."/>
            <person name="Richardson P."/>
        </authorList>
    </citation>
    <scope>NUCLEOTIDE SEQUENCE [LARGE SCALE GENOMIC DNA]</scope>
    <source>
        <strain evidence="13">ATCC BAA-621 / DSM 15236 / T118</strain>
    </source>
</reference>
<dbReference type="InterPro" id="IPR026017">
    <property type="entry name" value="Lumazine-bd_dom"/>
</dbReference>
<keyword evidence="6" id="KW-0686">Riboflavin biosynthesis</keyword>
<gene>
    <name evidence="12" type="ordered locus">Rfer_2667</name>
</gene>
<protein>
    <recommendedName>
        <fullName evidence="5 9">Riboflavin synthase</fullName>
        <ecNumber evidence="4 9">2.5.1.9</ecNumber>
    </recommendedName>
</protein>
<feature type="domain" description="Lumazine-binding" evidence="11">
    <location>
        <begin position="119"/>
        <end position="219"/>
    </location>
</feature>
<dbReference type="PANTHER" id="PTHR21098">
    <property type="entry name" value="RIBOFLAVIN SYNTHASE ALPHA CHAIN"/>
    <property type="match status" value="1"/>
</dbReference>
<comment type="pathway">
    <text evidence="3">Cofactor biosynthesis; riboflavin biosynthesis; riboflavin from 2-hydroxy-3-oxobutyl phosphate and 5-amino-6-(D-ribitylamino)uracil: step 2/2.</text>
</comment>
<evidence type="ECO:0000256" key="9">
    <source>
        <dbReference type="NCBIfam" id="TIGR00187"/>
    </source>
</evidence>
<evidence type="ECO:0000313" key="12">
    <source>
        <dbReference type="EMBL" id="ABD70383.1"/>
    </source>
</evidence>
<sequence>MTERLSEIQLFPCENTPMFTGIITGVGRIAAVHALGSSSSHGKRLSIECPPAFLDDVGLGDSIALNGACMTVTALDVAGQQFCVDISAESLDKTAGLNAMGTINLEKALRANDRLGGHMVSGHVDGIGTVTHFSQVGESWQLRVLAPKALAKYLAYKGSITVNGVSLTVNRVQDTEDGCEMSINLIPHTVQNTALNTLQTGSLVNLEIDLIARYVERMLNADPQHTHLAAP</sequence>
<keyword evidence="7" id="KW-0808">Transferase</keyword>